<accession>A0A9X6RMA2</accession>
<feature type="compositionally biased region" description="Low complexity" evidence="2">
    <location>
        <begin position="79"/>
        <end position="93"/>
    </location>
</feature>
<feature type="region of interest" description="Disordered" evidence="2">
    <location>
        <begin position="44"/>
        <end position="120"/>
    </location>
</feature>
<feature type="transmembrane region" description="Helical" evidence="3">
    <location>
        <begin position="483"/>
        <end position="508"/>
    </location>
</feature>
<reference evidence="5" key="1">
    <citation type="submission" date="2017-01" db="EMBL/GenBank/DDBJ databases">
        <title>Comparative genomics of anhydrobiosis in the tardigrade Hypsibius dujardini.</title>
        <authorList>
            <person name="Yoshida Y."/>
            <person name="Koutsovoulos G."/>
            <person name="Laetsch D."/>
            <person name="Stevens L."/>
            <person name="Kumar S."/>
            <person name="Horikawa D."/>
            <person name="Ishino K."/>
            <person name="Komine S."/>
            <person name="Tomita M."/>
            <person name="Blaxter M."/>
            <person name="Arakawa K."/>
        </authorList>
    </citation>
    <scope>NUCLEOTIDE SEQUENCE [LARGE SCALE GENOMIC DNA]</scope>
    <source>
        <strain evidence="5">Z151</strain>
    </source>
</reference>
<name>A0A9X6RMA2_HYPEX</name>
<dbReference type="PANTHER" id="PTHR44826">
    <property type="entry name" value="SPORE COAT PROTEIN SP85"/>
    <property type="match status" value="1"/>
</dbReference>
<dbReference type="EMBL" id="MTYJ01000310">
    <property type="protein sequence ID" value="OWA53238.1"/>
    <property type="molecule type" value="Genomic_DNA"/>
</dbReference>
<evidence type="ECO:0000313" key="4">
    <source>
        <dbReference type="EMBL" id="OWA53238.1"/>
    </source>
</evidence>
<dbReference type="InterPro" id="IPR051860">
    <property type="entry name" value="Plasmodium_CSP_Invasion"/>
</dbReference>
<evidence type="ECO:0000313" key="5">
    <source>
        <dbReference type="Proteomes" id="UP000192578"/>
    </source>
</evidence>
<feature type="transmembrane region" description="Helical" evidence="3">
    <location>
        <begin position="197"/>
        <end position="222"/>
    </location>
</feature>
<protein>
    <submittedName>
        <fullName evidence="4">Uncharacterized protein</fullName>
    </submittedName>
</protein>
<proteinExistence type="predicted"/>
<gene>
    <name evidence="4" type="ORF">BV898_17673</name>
</gene>
<feature type="transmembrane region" description="Helical" evidence="3">
    <location>
        <begin position="293"/>
        <end position="311"/>
    </location>
</feature>
<feature type="compositionally biased region" description="Low complexity" evidence="2">
    <location>
        <begin position="47"/>
        <end position="72"/>
    </location>
</feature>
<keyword evidence="1" id="KW-0677">Repeat</keyword>
<evidence type="ECO:0000256" key="2">
    <source>
        <dbReference type="SAM" id="MobiDB-lite"/>
    </source>
</evidence>
<keyword evidence="5" id="KW-1185">Reference proteome</keyword>
<feature type="transmembrane region" description="Helical" evidence="3">
    <location>
        <begin position="234"/>
        <end position="258"/>
    </location>
</feature>
<feature type="transmembrane region" description="Helical" evidence="3">
    <location>
        <begin position="344"/>
        <end position="367"/>
    </location>
</feature>
<feature type="transmembrane region" description="Helical" evidence="3">
    <location>
        <begin position="569"/>
        <end position="588"/>
    </location>
</feature>
<evidence type="ECO:0000256" key="1">
    <source>
        <dbReference type="ARBA" id="ARBA00022737"/>
    </source>
</evidence>
<keyword evidence="3" id="KW-0472">Membrane</keyword>
<keyword evidence="3" id="KW-1133">Transmembrane helix</keyword>
<dbReference type="AlphaFoldDB" id="A0A9X6RMA2"/>
<sequence length="595" mass="66670">MKASATSSSSGGAKRRMKHTWELLSKTKQSAPQPVKDFFRHHKKHISSSVHPSVRPSVRPSSLVRPSLVHRPSVPPPSSIVRPSLVRPSPVHRPSVRPPIRPSIRPSSVRPSSIVPRPSVHPSVRPFRSLVRPFPRPSVPRPSSLVRPSPVHRPSVCRPSVRLNMETVLQPTKTLLALFGLVILPKASTVFNTFCKLAGIVLLASGWVSCGLNIVVAGAAIIKPDPHWKVNAVVQALCLVPYGSVSFRGVVVVTVFFCRRQRWQAIWRHTLKLVRDNDIFLNGYDKVRSWHKLCLFLTLLTLILHVLWEYLNTVSYLELNNKTMSSDDVLDPLPLTSMRVGQYFLFWGCSSSLLFLLSQHVFICLIISARITQACCRNVNRLVREEILRLQSQGPPSRPSRNSSISTLSLDLSSGIWSESFKGASSLLTSVLEMKARFMDLLEHGQKLNSLFASLLLVMYLCDMLTAFGFTACLISNNAHGMIVTYVFEAVSVMLFMLYATLLLWPLVRAHEEGLKLNGLLHKLIGLVEDKYFSGRQNAYNHLHQVLHTFLLTSKDQSILFEGGGLLRITRMFVVTTVTLLMTFIFVAKEFLTAV</sequence>
<keyword evidence="3" id="KW-0812">Transmembrane</keyword>
<dbReference type="Proteomes" id="UP000192578">
    <property type="component" value="Unassembled WGS sequence"/>
</dbReference>
<organism evidence="4 5">
    <name type="scientific">Hypsibius exemplaris</name>
    <name type="common">Freshwater tardigrade</name>
    <dbReference type="NCBI Taxonomy" id="2072580"/>
    <lineage>
        <taxon>Eukaryota</taxon>
        <taxon>Metazoa</taxon>
        <taxon>Ecdysozoa</taxon>
        <taxon>Tardigrada</taxon>
        <taxon>Eutardigrada</taxon>
        <taxon>Parachela</taxon>
        <taxon>Hypsibioidea</taxon>
        <taxon>Hypsibiidae</taxon>
        <taxon>Hypsibius</taxon>
    </lineage>
</organism>
<comment type="caution">
    <text evidence="4">The sequence shown here is derived from an EMBL/GenBank/DDBJ whole genome shotgun (WGS) entry which is preliminary data.</text>
</comment>
<feature type="compositionally biased region" description="Low complexity" evidence="2">
    <location>
        <begin position="102"/>
        <end position="120"/>
    </location>
</feature>
<evidence type="ECO:0000256" key="3">
    <source>
        <dbReference type="SAM" id="Phobius"/>
    </source>
</evidence>
<dbReference type="PANTHER" id="PTHR44826:SF3">
    <property type="entry name" value="SPORE COAT PROTEIN SP85"/>
    <property type="match status" value="1"/>
</dbReference>
<feature type="transmembrane region" description="Helical" evidence="3">
    <location>
        <begin position="451"/>
        <end position="477"/>
    </location>
</feature>